<dbReference type="HOGENOM" id="CLU_3069036_0_0_1"/>
<organism evidence="2 3">
    <name type="scientific">Laccaria amethystina LaAM-08-1</name>
    <dbReference type="NCBI Taxonomy" id="1095629"/>
    <lineage>
        <taxon>Eukaryota</taxon>
        <taxon>Fungi</taxon>
        <taxon>Dikarya</taxon>
        <taxon>Basidiomycota</taxon>
        <taxon>Agaricomycotina</taxon>
        <taxon>Agaricomycetes</taxon>
        <taxon>Agaricomycetidae</taxon>
        <taxon>Agaricales</taxon>
        <taxon>Agaricineae</taxon>
        <taxon>Hydnangiaceae</taxon>
        <taxon>Laccaria</taxon>
    </lineage>
</organism>
<dbReference type="AlphaFoldDB" id="A0A0C9WJK0"/>
<name>A0A0C9WJK0_9AGAR</name>
<evidence type="ECO:0000313" key="3">
    <source>
        <dbReference type="Proteomes" id="UP000054477"/>
    </source>
</evidence>
<reference evidence="3" key="2">
    <citation type="submission" date="2015-01" db="EMBL/GenBank/DDBJ databases">
        <title>Evolutionary Origins and Diversification of the Mycorrhizal Mutualists.</title>
        <authorList>
            <consortium name="DOE Joint Genome Institute"/>
            <consortium name="Mycorrhizal Genomics Consortium"/>
            <person name="Kohler A."/>
            <person name="Kuo A."/>
            <person name="Nagy L.G."/>
            <person name="Floudas D."/>
            <person name="Copeland A."/>
            <person name="Barry K.W."/>
            <person name="Cichocki N."/>
            <person name="Veneault-Fourrey C."/>
            <person name="LaButti K."/>
            <person name="Lindquist E.A."/>
            <person name="Lipzen A."/>
            <person name="Lundell T."/>
            <person name="Morin E."/>
            <person name="Murat C."/>
            <person name="Riley R."/>
            <person name="Ohm R."/>
            <person name="Sun H."/>
            <person name="Tunlid A."/>
            <person name="Henrissat B."/>
            <person name="Grigoriev I.V."/>
            <person name="Hibbett D.S."/>
            <person name="Martin F."/>
        </authorList>
    </citation>
    <scope>NUCLEOTIDE SEQUENCE [LARGE SCALE GENOMIC DNA]</scope>
    <source>
        <strain evidence="3">LaAM-08-1</strain>
    </source>
</reference>
<dbReference type="EMBL" id="KN838777">
    <property type="protein sequence ID" value="KIJ94829.1"/>
    <property type="molecule type" value="Genomic_DNA"/>
</dbReference>
<keyword evidence="3" id="KW-1185">Reference proteome</keyword>
<proteinExistence type="predicted"/>
<protein>
    <submittedName>
        <fullName evidence="2">Uncharacterized protein</fullName>
    </submittedName>
</protein>
<evidence type="ECO:0000256" key="1">
    <source>
        <dbReference type="SAM" id="MobiDB-lite"/>
    </source>
</evidence>
<gene>
    <name evidence="2" type="ORF">K443DRAFT_348290</name>
</gene>
<reference evidence="2 3" key="1">
    <citation type="submission" date="2014-04" db="EMBL/GenBank/DDBJ databases">
        <authorList>
            <consortium name="DOE Joint Genome Institute"/>
            <person name="Kuo A."/>
            <person name="Kohler A."/>
            <person name="Nagy L.G."/>
            <person name="Floudas D."/>
            <person name="Copeland A."/>
            <person name="Barry K.W."/>
            <person name="Cichocki N."/>
            <person name="Veneault-Fourrey C."/>
            <person name="LaButti K."/>
            <person name="Lindquist E.A."/>
            <person name="Lipzen A."/>
            <person name="Lundell T."/>
            <person name="Morin E."/>
            <person name="Murat C."/>
            <person name="Sun H."/>
            <person name="Tunlid A."/>
            <person name="Henrissat B."/>
            <person name="Grigoriev I.V."/>
            <person name="Hibbett D.S."/>
            <person name="Martin F."/>
            <person name="Nordberg H.P."/>
            <person name="Cantor M.N."/>
            <person name="Hua S.X."/>
        </authorList>
    </citation>
    <scope>NUCLEOTIDE SEQUENCE [LARGE SCALE GENOMIC DNA]</scope>
    <source>
        <strain evidence="2 3">LaAM-08-1</strain>
    </source>
</reference>
<accession>A0A0C9WJK0</accession>
<evidence type="ECO:0000313" key="2">
    <source>
        <dbReference type="EMBL" id="KIJ94829.1"/>
    </source>
</evidence>
<sequence>MRLRHSTQLNSARSTGCQGNLDNCEDICSPSTTKGAPGCRPVTRGRGGASRRA</sequence>
<feature type="region of interest" description="Disordered" evidence="1">
    <location>
        <begin position="32"/>
        <end position="53"/>
    </location>
</feature>
<dbReference type="Proteomes" id="UP000054477">
    <property type="component" value="Unassembled WGS sequence"/>
</dbReference>